<name>A0A3M0YZL5_9BACT</name>
<dbReference type="CDD" id="cd00165">
    <property type="entry name" value="S4"/>
    <property type="match status" value="1"/>
</dbReference>
<evidence type="ECO:0000259" key="4">
    <source>
        <dbReference type="SMART" id="SM00363"/>
    </source>
</evidence>
<dbReference type="Gene3D" id="3.10.290.10">
    <property type="entry name" value="RNA-binding S4 domain"/>
    <property type="match status" value="1"/>
</dbReference>
<evidence type="ECO:0000256" key="2">
    <source>
        <dbReference type="ARBA" id="ARBA00023235"/>
    </source>
</evidence>
<dbReference type="CDD" id="cd02869">
    <property type="entry name" value="PseudoU_synth_RluA_like"/>
    <property type="match status" value="1"/>
</dbReference>
<dbReference type="InterPro" id="IPR050188">
    <property type="entry name" value="RluA_PseudoU_synthase"/>
</dbReference>
<dbReference type="GO" id="GO:0000455">
    <property type="term" value="P:enzyme-directed rRNA pseudouridine synthesis"/>
    <property type="evidence" value="ECO:0007669"/>
    <property type="project" value="UniProtKB-ARBA"/>
</dbReference>
<protein>
    <submittedName>
        <fullName evidence="5">RluA family pseudouridine synthase</fullName>
    </submittedName>
</protein>
<dbReference type="InterPro" id="IPR006145">
    <property type="entry name" value="PsdUridine_synth_RsuA/RluA"/>
</dbReference>
<comment type="caution">
    <text evidence="5">The sequence shown here is derived from an EMBL/GenBank/DDBJ whole genome shotgun (WGS) entry which is preliminary data.</text>
</comment>
<organism evidence="5 6">
    <name type="scientific">Candidatus Dojkabacteria bacterium</name>
    <dbReference type="NCBI Taxonomy" id="2099670"/>
    <lineage>
        <taxon>Bacteria</taxon>
        <taxon>Candidatus Dojkabacteria</taxon>
    </lineage>
</organism>
<keyword evidence="3" id="KW-0694">RNA-binding</keyword>
<dbReference type="GO" id="GO:0003723">
    <property type="term" value="F:RNA binding"/>
    <property type="evidence" value="ECO:0007669"/>
    <property type="project" value="UniProtKB-KW"/>
</dbReference>
<dbReference type="GO" id="GO:0120159">
    <property type="term" value="F:rRNA pseudouridine synthase activity"/>
    <property type="evidence" value="ECO:0007669"/>
    <property type="project" value="UniProtKB-ARBA"/>
</dbReference>
<dbReference type="InterPro" id="IPR002942">
    <property type="entry name" value="S4_RNA-bd"/>
</dbReference>
<proteinExistence type="inferred from homology"/>
<dbReference type="SUPFAM" id="SSF55174">
    <property type="entry name" value="Alpha-L RNA-binding motif"/>
    <property type="match status" value="1"/>
</dbReference>
<dbReference type="SMART" id="SM00363">
    <property type="entry name" value="S4"/>
    <property type="match status" value="1"/>
</dbReference>
<evidence type="ECO:0000256" key="3">
    <source>
        <dbReference type="PROSITE-ProRule" id="PRU00182"/>
    </source>
</evidence>
<dbReference type="InterPro" id="IPR036986">
    <property type="entry name" value="S4_RNA-bd_sf"/>
</dbReference>
<reference evidence="5 6" key="1">
    <citation type="submission" date="2018-10" db="EMBL/GenBank/DDBJ databases">
        <title>Thermophilic Lithotrophy and Phototrophy in an Intertidal, Iron-rich, Geothermal Spring.</title>
        <authorList>
            <person name="Ward L.M."/>
            <person name="Idei A."/>
            <person name="Nakagawa M."/>
            <person name="Ueno Y."/>
            <person name="Fischer W."/>
            <person name="Mcglynn S.E."/>
        </authorList>
    </citation>
    <scope>NUCLEOTIDE SEQUENCE [LARGE SCALE GENOMIC DNA]</scope>
    <source>
        <strain evidence="5">J137</strain>
    </source>
</reference>
<comment type="similarity">
    <text evidence="1">Belongs to the pseudouridine synthase RluA family.</text>
</comment>
<dbReference type="Pfam" id="PF00849">
    <property type="entry name" value="PseudoU_synth_2"/>
    <property type="match status" value="1"/>
</dbReference>
<evidence type="ECO:0000313" key="6">
    <source>
        <dbReference type="Proteomes" id="UP000269410"/>
    </source>
</evidence>
<dbReference type="EMBL" id="RFKV01000085">
    <property type="protein sequence ID" value="RMD76894.1"/>
    <property type="molecule type" value="Genomic_DNA"/>
</dbReference>
<sequence>MRLDLYLTSMFSQLSRTYLKKAILDGLVLVNNNKVKPNYNLTQNDIVSYDEFRLTYQYTNESPNQIKPSYIPFKIIYEDNDIIVVDKPFGLDSHPVSSNTSGTLLNSLMHYFKQTHQIVKPRLVHRLDKDTSGIVVIAKNYKTCVRLSNLFQNSEVIKVYIALVPGDFSNSINRHLGYVEMSNFLSRDKNNKKIVTDCDPLKGYYASTRFYNIGSPSKFKSDLELENFIVNKISFNASYKTDIKQFLELSKSQSFESSLVLCLPQTGRTHQIRVHLKNLGYPIVGDKLYSNIKFVRMMLHSWAISFQSNIASSYHR</sequence>
<dbReference type="Pfam" id="PF01479">
    <property type="entry name" value="S4"/>
    <property type="match status" value="1"/>
</dbReference>
<dbReference type="AlphaFoldDB" id="A0A3M0YZL5"/>
<dbReference type="PANTHER" id="PTHR21600">
    <property type="entry name" value="MITOCHONDRIAL RNA PSEUDOURIDINE SYNTHASE"/>
    <property type="match status" value="1"/>
</dbReference>
<dbReference type="PROSITE" id="PS50889">
    <property type="entry name" value="S4"/>
    <property type="match status" value="1"/>
</dbReference>
<feature type="domain" description="RNA-binding S4" evidence="4">
    <location>
        <begin position="1"/>
        <end position="59"/>
    </location>
</feature>
<dbReference type="SUPFAM" id="SSF55120">
    <property type="entry name" value="Pseudouridine synthase"/>
    <property type="match status" value="1"/>
</dbReference>
<dbReference type="PROSITE" id="PS01129">
    <property type="entry name" value="PSI_RLU"/>
    <property type="match status" value="1"/>
</dbReference>
<accession>A0A3M0YZL5</accession>
<dbReference type="Gene3D" id="3.30.2350.10">
    <property type="entry name" value="Pseudouridine synthase"/>
    <property type="match status" value="1"/>
</dbReference>
<dbReference type="InterPro" id="IPR020103">
    <property type="entry name" value="PsdUridine_synth_cat_dom_sf"/>
</dbReference>
<evidence type="ECO:0000313" key="5">
    <source>
        <dbReference type="EMBL" id="RMD76894.1"/>
    </source>
</evidence>
<gene>
    <name evidence="5" type="ORF">D6810_02675</name>
</gene>
<dbReference type="PANTHER" id="PTHR21600:SF44">
    <property type="entry name" value="RIBOSOMAL LARGE SUBUNIT PSEUDOURIDINE SYNTHASE D"/>
    <property type="match status" value="1"/>
</dbReference>
<evidence type="ECO:0000256" key="1">
    <source>
        <dbReference type="ARBA" id="ARBA00010876"/>
    </source>
</evidence>
<keyword evidence="2" id="KW-0413">Isomerase</keyword>
<dbReference type="Proteomes" id="UP000269410">
    <property type="component" value="Unassembled WGS sequence"/>
</dbReference>
<dbReference type="InterPro" id="IPR006224">
    <property type="entry name" value="PsdUridine_synth_RluA-like_CS"/>
</dbReference>